<evidence type="ECO:0000313" key="5">
    <source>
        <dbReference type="EMBL" id="ADZ83064.1"/>
    </source>
</evidence>
<accession>F2JI36</accession>
<dbReference type="InterPro" id="IPR029033">
    <property type="entry name" value="His_PPase_superfam"/>
</dbReference>
<feature type="active site" description="Tele-phosphohistidine intermediate" evidence="3">
    <location>
        <position position="9"/>
    </location>
</feature>
<dbReference type="Proteomes" id="UP000008467">
    <property type="component" value="Chromosome"/>
</dbReference>
<organism evidence="5 6">
    <name type="scientific">Cellulosilyticum lentocellum (strain ATCC 49066 / DSM 5427 / NCIMB 11756 / RHM5)</name>
    <name type="common">Clostridium lentocellum</name>
    <dbReference type="NCBI Taxonomy" id="642492"/>
    <lineage>
        <taxon>Bacteria</taxon>
        <taxon>Bacillati</taxon>
        <taxon>Bacillota</taxon>
        <taxon>Clostridia</taxon>
        <taxon>Lachnospirales</taxon>
        <taxon>Cellulosilyticaceae</taxon>
        <taxon>Cellulosilyticum</taxon>
    </lineage>
</organism>
<name>F2JI36_CELLD</name>
<dbReference type="SMART" id="SM00855">
    <property type="entry name" value="PGAM"/>
    <property type="match status" value="1"/>
</dbReference>
<dbReference type="EMBL" id="CP002582">
    <property type="protein sequence ID" value="ADZ83064.1"/>
    <property type="molecule type" value="Genomic_DNA"/>
</dbReference>
<evidence type="ECO:0000313" key="6">
    <source>
        <dbReference type="Proteomes" id="UP000008467"/>
    </source>
</evidence>
<dbReference type="CDD" id="cd07067">
    <property type="entry name" value="HP_PGM_like"/>
    <property type="match status" value="1"/>
</dbReference>
<dbReference type="GO" id="GO:0016791">
    <property type="term" value="F:phosphatase activity"/>
    <property type="evidence" value="ECO:0007669"/>
    <property type="project" value="TreeGrafter"/>
</dbReference>
<dbReference type="InterPro" id="IPR013078">
    <property type="entry name" value="His_Pase_superF_clade-1"/>
</dbReference>
<evidence type="ECO:0000256" key="1">
    <source>
        <dbReference type="ARBA" id="ARBA00023152"/>
    </source>
</evidence>
<evidence type="ECO:0000256" key="3">
    <source>
        <dbReference type="PIRSR" id="PIRSR613078-1"/>
    </source>
</evidence>
<keyword evidence="1" id="KW-0324">Glycolysis</keyword>
<dbReference type="InterPro" id="IPR050275">
    <property type="entry name" value="PGM_Phosphatase"/>
</dbReference>
<dbReference type="eggNOG" id="COG0406">
    <property type="taxonomic scope" value="Bacteria"/>
</dbReference>
<dbReference type="HOGENOM" id="CLU_033323_8_4_9"/>
<protein>
    <submittedName>
        <fullName evidence="5">Phosphoglycerate mutase</fullName>
    </submittedName>
</protein>
<dbReference type="STRING" id="642492.Clole_1338"/>
<sequence length="208" mass="23107">MTTLLLIRHGETPWNVLAKVQGCQNIALSETGKAQASLLSERLNGAFTAVYTSPLHRAFETAEIICKPTQLSPIPLEALKEVDFGSWEGLTFKEISKLYPTHFNTWLTDESTGPMYDGDGSIQNVSRRAKACIYSIVQKHPNETIVMVSHGGLIKSALIGLFDWKMNMYHHFALGNTCITTIRFDEAQRPMLVSLNDTTHLNTPVTAV</sequence>
<evidence type="ECO:0000256" key="2">
    <source>
        <dbReference type="ARBA" id="ARBA00023235"/>
    </source>
</evidence>
<dbReference type="SUPFAM" id="SSF53254">
    <property type="entry name" value="Phosphoglycerate mutase-like"/>
    <property type="match status" value="1"/>
</dbReference>
<dbReference type="InterPro" id="IPR001345">
    <property type="entry name" value="PG/BPGM_mutase_AS"/>
</dbReference>
<dbReference type="PROSITE" id="PS00175">
    <property type="entry name" value="PG_MUTASE"/>
    <property type="match status" value="1"/>
</dbReference>
<feature type="binding site" evidence="4">
    <location>
        <begin position="8"/>
        <end position="15"/>
    </location>
    <ligand>
        <name>substrate</name>
    </ligand>
</feature>
<dbReference type="GO" id="GO:0005737">
    <property type="term" value="C:cytoplasm"/>
    <property type="evidence" value="ECO:0007669"/>
    <property type="project" value="TreeGrafter"/>
</dbReference>
<dbReference type="KEGG" id="cle:Clole_1338"/>
<reference evidence="5 6" key="1">
    <citation type="journal article" date="2011" name="J. Bacteriol.">
        <title>Complete genome sequence of the cellulose-degrading bacterium Cellulosilyticum lentocellum.</title>
        <authorList>
            <consortium name="US DOE Joint Genome Institute"/>
            <person name="Miller D.A."/>
            <person name="Suen G."/>
            <person name="Bruce D."/>
            <person name="Copeland A."/>
            <person name="Cheng J.F."/>
            <person name="Detter C."/>
            <person name="Goodwin L.A."/>
            <person name="Han C.S."/>
            <person name="Hauser L.J."/>
            <person name="Land M.L."/>
            <person name="Lapidus A."/>
            <person name="Lucas S."/>
            <person name="Meincke L."/>
            <person name="Pitluck S."/>
            <person name="Tapia R."/>
            <person name="Teshima H."/>
            <person name="Woyke T."/>
            <person name="Fox B.G."/>
            <person name="Angert E.R."/>
            <person name="Currie C.R."/>
        </authorList>
    </citation>
    <scope>NUCLEOTIDE SEQUENCE [LARGE SCALE GENOMIC DNA]</scope>
    <source>
        <strain evidence="6">ATCC 49066 / DSM 5427 / NCIMB 11756 / RHM5</strain>
    </source>
</reference>
<feature type="binding site" evidence="4">
    <location>
        <position position="57"/>
    </location>
    <ligand>
        <name>substrate</name>
    </ligand>
</feature>
<evidence type="ECO:0000256" key="4">
    <source>
        <dbReference type="PIRSR" id="PIRSR613078-2"/>
    </source>
</evidence>
<dbReference type="RefSeq" id="WP_013656363.1">
    <property type="nucleotide sequence ID" value="NC_015275.1"/>
</dbReference>
<dbReference type="Gene3D" id="3.40.50.1240">
    <property type="entry name" value="Phosphoglycerate mutase-like"/>
    <property type="match status" value="1"/>
</dbReference>
<dbReference type="PANTHER" id="PTHR48100:SF1">
    <property type="entry name" value="HISTIDINE PHOSPHATASE FAMILY PROTEIN-RELATED"/>
    <property type="match status" value="1"/>
</dbReference>
<gene>
    <name evidence="5" type="ordered locus">Clole_1338</name>
</gene>
<dbReference type="Pfam" id="PF00300">
    <property type="entry name" value="His_Phos_1"/>
    <property type="match status" value="1"/>
</dbReference>
<keyword evidence="6" id="KW-1185">Reference proteome</keyword>
<dbReference type="PANTHER" id="PTHR48100">
    <property type="entry name" value="BROAD-SPECIFICITY PHOSPHATASE YOR283W-RELATED"/>
    <property type="match status" value="1"/>
</dbReference>
<proteinExistence type="predicted"/>
<keyword evidence="2" id="KW-0413">Isomerase</keyword>
<dbReference type="AlphaFoldDB" id="F2JI36"/>
<feature type="active site" description="Proton donor/acceptor" evidence="3">
    <location>
        <position position="81"/>
    </location>
</feature>